<dbReference type="CDD" id="cd00146">
    <property type="entry name" value="PKD"/>
    <property type="match status" value="1"/>
</dbReference>
<organism evidence="4 5">
    <name type="scientific">Neptunitalea lumnitzerae</name>
    <dbReference type="NCBI Taxonomy" id="2965509"/>
    <lineage>
        <taxon>Bacteria</taxon>
        <taxon>Pseudomonadati</taxon>
        <taxon>Bacteroidota</taxon>
        <taxon>Flavobacteriia</taxon>
        <taxon>Flavobacteriales</taxon>
        <taxon>Flavobacteriaceae</taxon>
        <taxon>Neptunitalea</taxon>
    </lineage>
</organism>
<dbReference type="InterPro" id="IPR013320">
    <property type="entry name" value="ConA-like_dom_sf"/>
</dbReference>
<evidence type="ECO:0000313" key="5">
    <source>
        <dbReference type="Proteomes" id="UP001143543"/>
    </source>
</evidence>
<keyword evidence="2" id="KW-0732">Signal</keyword>
<evidence type="ECO:0000256" key="1">
    <source>
        <dbReference type="ARBA" id="ARBA00006865"/>
    </source>
</evidence>
<dbReference type="PANTHER" id="PTHR10963">
    <property type="entry name" value="GLYCOSYL HYDROLASE-RELATED"/>
    <property type="match status" value="1"/>
</dbReference>
<protein>
    <recommendedName>
        <fullName evidence="3">GH16 domain-containing protein</fullName>
    </recommendedName>
</protein>
<evidence type="ECO:0000313" key="4">
    <source>
        <dbReference type="EMBL" id="GLB47684.1"/>
    </source>
</evidence>
<dbReference type="PROSITE" id="PS51762">
    <property type="entry name" value="GH16_2"/>
    <property type="match status" value="1"/>
</dbReference>
<dbReference type="EMBL" id="BRVO01000001">
    <property type="protein sequence ID" value="GLB47684.1"/>
    <property type="molecule type" value="Genomic_DNA"/>
</dbReference>
<comment type="caution">
    <text evidence="4">The sequence shown here is derived from an EMBL/GenBank/DDBJ whole genome shotgun (WGS) entry which is preliminary data.</text>
</comment>
<dbReference type="InterPro" id="IPR000757">
    <property type="entry name" value="Beta-glucanase-like"/>
</dbReference>
<feature type="domain" description="GH16" evidence="3">
    <location>
        <begin position="321"/>
        <end position="555"/>
    </location>
</feature>
<dbReference type="SUPFAM" id="SSF49899">
    <property type="entry name" value="Concanavalin A-like lectins/glucanases"/>
    <property type="match status" value="1"/>
</dbReference>
<proteinExistence type="inferred from homology"/>
<comment type="similarity">
    <text evidence="1">Belongs to the glycosyl hydrolase 16 family.</text>
</comment>
<dbReference type="PROSITE" id="PS51257">
    <property type="entry name" value="PROKAR_LIPOPROTEIN"/>
    <property type="match status" value="1"/>
</dbReference>
<feature type="chain" id="PRO_5046970035" description="GH16 domain-containing protein" evidence="2">
    <location>
        <begin position="25"/>
        <end position="555"/>
    </location>
</feature>
<sequence length="555" mass="59836">MIMKNYIKQVLGVFALLLVFSACQEEDATFGDIVTPTNLMVDYAIEGQDGTNLNGDGSGLVDFTATAEGAISYKYVFSDNTNYNSASGELTKRFSSNGVNTYTVTVIANGTAGVTTSTTFEVTVFSSFSDDEAVQMLTGGTSKTWYWAASEPGHLGLGPNDQAYEDGSHTFAAWYQAVAFEKSESCMYDTELTYTLNGDIVTFEQVNVTDMAFIQGLYAAEFGFGDEGCYPFDVTGVKTVSFGPANSVATVDGNYRGTAMTYSDGGFMGFYAGSSDYEIIELTDNRMVVRVQQANEPLFAWYHTFTTTTIADQSGGGSGGTDFTNLVWSDEFDTDGAPDAANWSYNIGTGDNGWGNAEAQYYTDRADNVKVENGMLKITAKAESYSGSDYTSARIVSEGNFDFTYGKVEVRAKLPSGGGTWPAIWMLGSDYATNSWPGCGEIDIMEHVGNDQGTIHATLHYPGNSGGNGNTGSTTLSDALDEFHVYSVVWSDTSIDFYIDENTTPFHSVANDSGLPFNSDFFLILNVAMGGNFGGAIDGAFTESTMEVDYVRVYQ</sequence>
<dbReference type="CDD" id="cd08023">
    <property type="entry name" value="GH16_laminarinase_like"/>
    <property type="match status" value="1"/>
</dbReference>
<dbReference type="Pfam" id="PF00722">
    <property type="entry name" value="Glyco_hydro_16"/>
    <property type="match status" value="1"/>
</dbReference>
<reference evidence="4" key="1">
    <citation type="submission" date="2022-07" db="EMBL/GenBank/DDBJ databases">
        <title>Taxonomy of Novel Oxalotrophic and Methylotrophic Bacteria.</title>
        <authorList>
            <person name="Sahin N."/>
            <person name="Tani A."/>
        </authorList>
    </citation>
    <scope>NUCLEOTIDE SEQUENCE</scope>
    <source>
        <strain evidence="4">Y10</strain>
    </source>
</reference>
<accession>A0ABQ5ME81</accession>
<feature type="signal peptide" evidence="2">
    <location>
        <begin position="1"/>
        <end position="24"/>
    </location>
</feature>
<keyword evidence="5" id="KW-1185">Reference proteome</keyword>
<evidence type="ECO:0000259" key="3">
    <source>
        <dbReference type="PROSITE" id="PS51762"/>
    </source>
</evidence>
<gene>
    <name evidence="4" type="ORF">Y10_00520</name>
</gene>
<dbReference type="Gene3D" id="2.60.120.200">
    <property type="match status" value="1"/>
</dbReference>
<dbReference type="PANTHER" id="PTHR10963:SF55">
    <property type="entry name" value="GLYCOSIDE HYDROLASE FAMILY 16 PROTEIN"/>
    <property type="match status" value="1"/>
</dbReference>
<dbReference type="InterPro" id="IPR050546">
    <property type="entry name" value="Glycosyl_Hydrlase_16"/>
</dbReference>
<evidence type="ECO:0000256" key="2">
    <source>
        <dbReference type="SAM" id="SignalP"/>
    </source>
</evidence>
<name>A0ABQ5ME81_9FLAO</name>
<dbReference type="Proteomes" id="UP001143543">
    <property type="component" value="Unassembled WGS sequence"/>
</dbReference>